<gene>
    <name evidence="5" type="ordered locus">MICA_65</name>
</gene>
<dbReference type="Gene3D" id="3.30.230.10">
    <property type="match status" value="1"/>
</dbReference>
<evidence type="ECO:0000313" key="5">
    <source>
        <dbReference type="EMBL" id="AEP08413.1"/>
    </source>
</evidence>
<dbReference type="PANTHER" id="PTHR32039">
    <property type="entry name" value="MAGNESIUM-CHELATASE SUBUNIT CHLI"/>
    <property type="match status" value="1"/>
</dbReference>
<comment type="similarity">
    <text evidence="1">Belongs to the Mg-chelatase subunits D/I family. ComM subfamily.</text>
</comment>
<protein>
    <submittedName>
        <fullName evidence="5">Magnesium chelatase, subunit ChlI family protein</fullName>
    </submittedName>
</protein>
<dbReference type="InterPro" id="IPR003593">
    <property type="entry name" value="AAA+_ATPase"/>
</dbReference>
<dbReference type="InterPro" id="IPR027417">
    <property type="entry name" value="P-loop_NTPase"/>
</dbReference>
<reference evidence="5 6" key="1">
    <citation type="journal article" date="2011" name="BMC Genomics">
        <title>Genomic insights into an obligate epibiotic bacterial predator: Micavibrio aeruginosavorus ARL-13.</title>
        <authorList>
            <person name="Wang Z."/>
            <person name="Kadouri D."/>
            <person name="Wu M."/>
        </authorList>
    </citation>
    <scope>NUCLEOTIDE SEQUENCE [LARGE SCALE GENOMIC DNA]</scope>
    <source>
        <strain evidence="5 6">ARL-13</strain>
    </source>
</reference>
<dbReference type="Pfam" id="PF01078">
    <property type="entry name" value="Mg_chelatase"/>
    <property type="match status" value="1"/>
</dbReference>
<dbReference type="Proteomes" id="UP000009286">
    <property type="component" value="Chromosome"/>
</dbReference>
<dbReference type="GO" id="GO:0003677">
    <property type="term" value="F:DNA binding"/>
    <property type="evidence" value="ECO:0007669"/>
    <property type="project" value="InterPro"/>
</dbReference>
<dbReference type="InterPro" id="IPR014721">
    <property type="entry name" value="Ribsml_uS5_D2-typ_fold_subgr"/>
</dbReference>
<dbReference type="PROSITE" id="PS50051">
    <property type="entry name" value="MCM_2"/>
    <property type="match status" value="1"/>
</dbReference>
<dbReference type="HOGENOM" id="CLU_026145_1_1_5"/>
<dbReference type="InterPro" id="IPR004482">
    <property type="entry name" value="Mg_chelat-rel"/>
</dbReference>
<dbReference type="InterPro" id="IPR025158">
    <property type="entry name" value="Mg_chelat-rel_C"/>
</dbReference>
<dbReference type="InterPro" id="IPR001208">
    <property type="entry name" value="MCM_dom"/>
</dbReference>
<organism evidence="5 6">
    <name type="scientific">Micavibrio aeruginosavorus (strain ARL-13)</name>
    <dbReference type="NCBI Taxonomy" id="856793"/>
    <lineage>
        <taxon>Bacteria</taxon>
        <taxon>Pseudomonadati</taxon>
        <taxon>Bdellovibrionota</taxon>
        <taxon>Bdellovibrionia</taxon>
        <taxon>Bdellovibrionales</taxon>
        <taxon>Pseudobdellovibrionaceae</taxon>
        <taxon>Micavibrio</taxon>
    </lineage>
</organism>
<feature type="domain" description="MCM C-terminal AAA(+) ATPase" evidence="4">
    <location>
        <begin position="292"/>
        <end position="387"/>
    </location>
</feature>
<dbReference type="RefSeq" id="WP_014101636.1">
    <property type="nucleotide sequence ID" value="NC_016026.1"/>
</dbReference>
<sequence>MVARVQTVAFHGVDVCPVDVQVQISSGLPSFTIVGLPDKAVGESRERVRAALHALGLSLPPKKLTVNLAPADLAKEGSHYDLPIALGVLAAMDVLPRDELANALVLGELSLDGGIRSVAGVLPAALHAGSNDNRLICPAACGGEAAWAGEHLDILAPDDLLQLINHMKGTQVLTRPAARIAAANDGGRFMGPDLSQVRGQETARRALEITAAGGHNLLMSGPPGSGKSLLAACLAGILPPLTPREALEISMIHSLAGTLPEGGLVQMRPFRDPHHSASLPALVGGGAKAKPGEISLAHNGVLFLDELPEFARQTLESLRQPLETGQAVVARANHHVTYPARVQVVAALNPCRCGFLGDPSRECTKAPRCGADYQAKMSGPLLDRFDLRIDMPAVALSDLQGNQPGGEDTKTVAARVLRARQVQTARYEGRAEISPTGLNAHISGAKLEEVVALDDAARAMALNAAEAMKLSARGWHRLLRVARTIADLDGAGDRGVGTGHVAEALSYRHMGHMTGA</sequence>
<dbReference type="GO" id="GO:0005524">
    <property type="term" value="F:ATP binding"/>
    <property type="evidence" value="ECO:0007669"/>
    <property type="project" value="UniProtKB-KW"/>
</dbReference>
<dbReference type="InterPro" id="IPR000523">
    <property type="entry name" value="Mg_chelatse_chII-like_cat_dom"/>
</dbReference>
<dbReference type="eggNOG" id="COG0606">
    <property type="taxonomic scope" value="Bacteria"/>
</dbReference>
<evidence type="ECO:0000313" key="6">
    <source>
        <dbReference type="Proteomes" id="UP000009286"/>
    </source>
</evidence>
<keyword evidence="3" id="KW-0067">ATP-binding</keyword>
<dbReference type="NCBIfam" id="TIGR00368">
    <property type="entry name" value="YifB family Mg chelatase-like AAA ATPase"/>
    <property type="match status" value="1"/>
</dbReference>
<dbReference type="SUPFAM" id="SSF52540">
    <property type="entry name" value="P-loop containing nucleoside triphosphate hydrolases"/>
    <property type="match status" value="1"/>
</dbReference>
<proteinExistence type="inferred from homology"/>
<keyword evidence="2" id="KW-0547">Nucleotide-binding</keyword>
<dbReference type="PANTHER" id="PTHR32039:SF7">
    <property type="entry name" value="COMPETENCE PROTEIN COMM"/>
    <property type="match status" value="1"/>
</dbReference>
<accession>G2KLH7</accession>
<evidence type="ECO:0000256" key="3">
    <source>
        <dbReference type="ARBA" id="ARBA00022840"/>
    </source>
</evidence>
<dbReference type="InterPro" id="IPR045006">
    <property type="entry name" value="CHLI-like"/>
</dbReference>
<dbReference type="Pfam" id="PF13335">
    <property type="entry name" value="Mg_chelatase_C"/>
    <property type="match status" value="1"/>
</dbReference>
<dbReference type="InterPro" id="IPR020568">
    <property type="entry name" value="Ribosomal_Su5_D2-typ_SF"/>
</dbReference>
<dbReference type="CDD" id="cd00009">
    <property type="entry name" value="AAA"/>
    <property type="match status" value="1"/>
</dbReference>
<evidence type="ECO:0000259" key="4">
    <source>
        <dbReference type="PROSITE" id="PS50051"/>
    </source>
</evidence>
<name>G2KLH7_MICAA</name>
<evidence type="ECO:0000256" key="2">
    <source>
        <dbReference type="ARBA" id="ARBA00022741"/>
    </source>
</evidence>
<dbReference type="SUPFAM" id="SSF54211">
    <property type="entry name" value="Ribosomal protein S5 domain 2-like"/>
    <property type="match status" value="1"/>
</dbReference>
<keyword evidence="6" id="KW-1185">Reference proteome</keyword>
<dbReference type="EMBL" id="CP002382">
    <property type="protein sequence ID" value="AEP08413.1"/>
    <property type="molecule type" value="Genomic_DNA"/>
</dbReference>
<evidence type="ECO:0000256" key="1">
    <source>
        <dbReference type="ARBA" id="ARBA00006354"/>
    </source>
</evidence>
<dbReference type="KEGG" id="mai:MICA_65"/>
<dbReference type="AlphaFoldDB" id="G2KLH7"/>
<dbReference type="SMART" id="SM00382">
    <property type="entry name" value="AAA"/>
    <property type="match status" value="1"/>
</dbReference>
<dbReference type="OrthoDB" id="9813147at2"/>
<dbReference type="STRING" id="856793.MICA_65"/>
<dbReference type="Pfam" id="PF13541">
    <property type="entry name" value="ChlI"/>
    <property type="match status" value="1"/>
</dbReference>
<dbReference type="Gene3D" id="3.40.50.300">
    <property type="entry name" value="P-loop containing nucleotide triphosphate hydrolases"/>
    <property type="match status" value="1"/>
</dbReference>